<evidence type="ECO:0008006" key="6">
    <source>
        <dbReference type="Google" id="ProtNLM"/>
    </source>
</evidence>
<evidence type="ECO:0000313" key="5">
    <source>
        <dbReference type="Proteomes" id="UP000467841"/>
    </source>
</evidence>
<evidence type="ECO:0000259" key="2">
    <source>
        <dbReference type="Pfam" id="PF03478"/>
    </source>
</evidence>
<sequence>MHVPDWTQLPEELLEFISEKLDNCFDVIHARSVCSLWRSTMPFPCSLLSPRYSLISFASLPYKCSATLKKIPLFLFRVLTLSGSASEYFLGGIGRRDEPEDHIEHPPPLQCSVKIPGSSDQTLVNMLDCQIIPMGHQYRIFDSNPSYYKVVAFLPLGGREFVVLLNYGGVLFVLTSVEMKWKLLEKPPRSTCSSLVTFRGRFYASFFNGTSVVIDPYSLDVTKLMHSPHQDIYNHLVPSGNDELFLVEQNGSQLTLRVSRLDEEAGKWVVVTHVGDRVLFISGGVFGNFCCSAKELPDGCGMSGNSMEFTDVVSGTYSYKYGVDTGRGEDGRKGWRPSRENRVKVLSTSPVVALRVEH</sequence>
<dbReference type="PANTHER" id="PTHR47123:SF24">
    <property type="entry name" value="LOW PROTEIN: F-BOX_KELCH-REPEAT PROTEIN"/>
    <property type="match status" value="1"/>
</dbReference>
<accession>A0A6D2HCV3</accession>
<dbReference type="AlphaFoldDB" id="A0A6D2HCV3"/>
<dbReference type="EMBL" id="CACVBM020001129">
    <property type="protein sequence ID" value="CAA7033037.1"/>
    <property type="molecule type" value="Genomic_DNA"/>
</dbReference>
<gene>
    <name evidence="3" type="ORF">MERR_LOCUS1145</name>
    <name evidence="4" type="ORF">MERR_LOCUS20272</name>
</gene>
<feature type="domain" description="F-box" evidence="1">
    <location>
        <begin position="6"/>
        <end position="40"/>
    </location>
</feature>
<dbReference type="Pfam" id="PF00646">
    <property type="entry name" value="F-box"/>
    <property type="match status" value="1"/>
</dbReference>
<dbReference type="Pfam" id="PF03478">
    <property type="entry name" value="Beta-prop_KIB1-4"/>
    <property type="match status" value="1"/>
</dbReference>
<dbReference type="Proteomes" id="UP000467841">
    <property type="component" value="Unassembled WGS sequence"/>
</dbReference>
<dbReference type="SUPFAM" id="SSF81383">
    <property type="entry name" value="F-box domain"/>
    <property type="match status" value="1"/>
</dbReference>
<feature type="domain" description="KIB1-4 beta-propeller" evidence="2">
    <location>
        <begin position="113"/>
        <end position="317"/>
    </location>
</feature>
<organism evidence="3 5">
    <name type="scientific">Microthlaspi erraticum</name>
    <dbReference type="NCBI Taxonomy" id="1685480"/>
    <lineage>
        <taxon>Eukaryota</taxon>
        <taxon>Viridiplantae</taxon>
        <taxon>Streptophyta</taxon>
        <taxon>Embryophyta</taxon>
        <taxon>Tracheophyta</taxon>
        <taxon>Spermatophyta</taxon>
        <taxon>Magnoliopsida</taxon>
        <taxon>eudicotyledons</taxon>
        <taxon>Gunneridae</taxon>
        <taxon>Pentapetalae</taxon>
        <taxon>rosids</taxon>
        <taxon>malvids</taxon>
        <taxon>Brassicales</taxon>
        <taxon>Brassicaceae</taxon>
        <taxon>Coluteocarpeae</taxon>
        <taxon>Microthlaspi</taxon>
    </lineage>
</organism>
<dbReference type="EMBL" id="CACVBM020000068">
    <property type="protein sequence ID" value="CAA7013911.1"/>
    <property type="molecule type" value="Genomic_DNA"/>
</dbReference>
<evidence type="ECO:0000259" key="1">
    <source>
        <dbReference type="Pfam" id="PF00646"/>
    </source>
</evidence>
<dbReference type="InterPro" id="IPR001810">
    <property type="entry name" value="F-box_dom"/>
</dbReference>
<evidence type="ECO:0000313" key="4">
    <source>
        <dbReference type="EMBL" id="CAA7033037.1"/>
    </source>
</evidence>
<dbReference type="InterPro" id="IPR005174">
    <property type="entry name" value="KIB1-4_b-propeller"/>
</dbReference>
<dbReference type="OrthoDB" id="642536at2759"/>
<keyword evidence="5" id="KW-1185">Reference proteome</keyword>
<dbReference type="InterPro" id="IPR036047">
    <property type="entry name" value="F-box-like_dom_sf"/>
</dbReference>
<proteinExistence type="predicted"/>
<dbReference type="PANTHER" id="PTHR47123">
    <property type="entry name" value="F-BOX PROTEIN SKIP23"/>
    <property type="match status" value="1"/>
</dbReference>
<dbReference type="Gene3D" id="1.20.1280.50">
    <property type="match status" value="1"/>
</dbReference>
<evidence type="ECO:0000313" key="3">
    <source>
        <dbReference type="EMBL" id="CAA7013911.1"/>
    </source>
</evidence>
<protein>
    <recommendedName>
        <fullName evidence="6">F-box domain-containing protein</fullName>
    </recommendedName>
</protein>
<name>A0A6D2HCV3_9BRAS</name>
<dbReference type="InterPro" id="IPR051304">
    <property type="entry name" value="SCF_F-box_domain"/>
</dbReference>
<reference evidence="3 5" key="1">
    <citation type="submission" date="2020-01" db="EMBL/GenBank/DDBJ databases">
        <authorList>
            <person name="Mishra B."/>
        </authorList>
    </citation>
    <scope>NUCLEOTIDE SEQUENCE [LARGE SCALE GENOMIC DNA]</scope>
</reference>